<accession>A0A849HM49</accession>
<dbReference type="PANTHER" id="PTHR33371">
    <property type="entry name" value="INTERMEMBRANE PHOSPHOLIPID TRANSPORT SYSTEM BINDING PROTEIN MLAD-RELATED"/>
    <property type="match status" value="1"/>
</dbReference>
<evidence type="ECO:0000313" key="5">
    <source>
        <dbReference type="Proteomes" id="UP000588586"/>
    </source>
</evidence>
<feature type="transmembrane region" description="Helical" evidence="1">
    <location>
        <begin position="12"/>
        <end position="32"/>
    </location>
</feature>
<keyword evidence="5" id="KW-1185">Reference proteome</keyword>
<keyword evidence="1" id="KW-0812">Transmembrane</keyword>
<proteinExistence type="predicted"/>
<organism evidence="4 5">
    <name type="scientific">Knoellia koreensis</name>
    <dbReference type="NCBI Taxonomy" id="2730921"/>
    <lineage>
        <taxon>Bacteria</taxon>
        <taxon>Bacillati</taxon>
        <taxon>Actinomycetota</taxon>
        <taxon>Actinomycetes</taxon>
        <taxon>Micrococcales</taxon>
        <taxon>Intrasporangiaceae</taxon>
        <taxon>Knoellia</taxon>
    </lineage>
</organism>
<dbReference type="Proteomes" id="UP000588586">
    <property type="component" value="Unassembled WGS sequence"/>
</dbReference>
<dbReference type="InterPro" id="IPR005693">
    <property type="entry name" value="Mce"/>
</dbReference>
<dbReference type="NCBIfam" id="TIGR00996">
    <property type="entry name" value="Mtu_fam_mce"/>
    <property type="match status" value="1"/>
</dbReference>
<evidence type="ECO:0000259" key="2">
    <source>
        <dbReference type="Pfam" id="PF02470"/>
    </source>
</evidence>
<feature type="domain" description="Mammalian cell entry C-terminal" evidence="3">
    <location>
        <begin position="119"/>
        <end position="309"/>
    </location>
</feature>
<protein>
    <submittedName>
        <fullName evidence="4">MCE family protein</fullName>
    </submittedName>
</protein>
<dbReference type="PANTHER" id="PTHR33371:SF18">
    <property type="entry name" value="MCE-FAMILY PROTEIN MCE3C"/>
    <property type="match status" value="1"/>
</dbReference>
<dbReference type="InterPro" id="IPR024516">
    <property type="entry name" value="Mce_C"/>
</dbReference>
<keyword evidence="1" id="KW-1133">Transmembrane helix</keyword>
<feature type="domain" description="Mce/MlaD" evidence="2">
    <location>
        <begin position="40"/>
        <end position="114"/>
    </location>
</feature>
<keyword evidence="1" id="KW-0472">Membrane</keyword>
<dbReference type="Pfam" id="PF02470">
    <property type="entry name" value="MlaD"/>
    <property type="match status" value="1"/>
</dbReference>
<reference evidence="4 5" key="1">
    <citation type="submission" date="2020-04" db="EMBL/GenBank/DDBJ databases">
        <title>Knoellia sp. isolate from air conditioner.</title>
        <authorList>
            <person name="Chea S."/>
            <person name="Kim D.-U."/>
        </authorList>
    </citation>
    <scope>NUCLEOTIDE SEQUENCE [LARGE SCALE GENOMIC DNA]</scope>
    <source>
        <strain evidence="4 5">DB2414S</strain>
    </source>
</reference>
<comment type="caution">
    <text evidence="4">The sequence shown here is derived from an EMBL/GenBank/DDBJ whole genome shotgun (WGS) entry which is preliminary data.</text>
</comment>
<name>A0A849HM49_9MICO</name>
<gene>
    <name evidence="4" type="ORF">HJG52_15800</name>
</gene>
<dbReference type="PRINTS" id="PR01782">
    <property type="entry name" value="MCEVIRFACTOR"/>
</dbReference>
<dbReference type="InterPro" id="IPR003399">
    <property type="entry name" value="Mce/MlaD"/>
</dbReference>
<dbReference type="RefSeq" id="WP_171244598.1">
    <property type="nucleotide sequence ID" value="NZ_JABEPQ010000004.1"/>
</dbReference>
<dbReference type="Pfam" id="PF11887">
    <property type="entry name" value="Mce4_CUP1"/>
    <property type="match status" value="1"/>
</dbReference>
<dbReference type="AlphaFoldDB" id="A0A849HM49"/>
<dbReference type="InterPro" id="IPR052336">
    <property type="entry name" value="MlaD_Phospholipid_Transporter"/>
</dbReference>
<dbReference type="EMBL" id="JABEPQ010000004">
    <property type="protein sequence ID" value="NNM47461.1"/>
    <property type="molecule type" value="Genomic_DNA"/>
</dbReference>
<dbReference type="GO" id="GO:0005576">
    <property type="term" value="C:extracellular region"/>
    <property type="evidence" value="ECO:0007669"/>
    <property type="project" value="TreeGrafter"/>
</dbReference>
<evidence type="ECO:0000313" key="4">
    <source>
        <dbReference type="EMBL" id="NNM47461.1"/>
    </source>
</evidence>
<evidence type="ECO:0000256" key="1">
    <source>
        <dbReference type="SAM" id="Phobius"/>
    </source>
</evidence>
<evidence type="ECO:0000259" key="3">
    <source>
        <dbReference type="Pfam" id="PF11887"/>
    </source>
</evidence>
<sequence>MAIPFRERNPVPIGAAGLTIIAILLVLAFNVGSLPIIGGGDSYRAAFSEAGGLRDGDDVRIAGVKVGKVKNVDLAGDHVVVDFKVTEPAAFGTQTGASIRMKTLLGQKYLALEPAGPGQLKADSEIPIDRTVSSYDIVNAFSDLTETTEQIDTTQLAKSLTTLATEFRDSPPDVKAALDGLSRLSNTIASRDAELKRLLASANSVSGTVAQRNKSIESIIKNSDLLLVELNARRDAIHTLFTNTSAMAQQLTALVRENRAELKPALDQLTKVLAVLQKHEQDLNDTIAAMAPFTRLFSNVLGNGRWFDTYIANLTSPVSIPGGK</sequence>